<dbReference type="GO" id="GO:0005634">
    <property type="term" value="C:nucleus"/>
    <property type="evidence" value="ECO:0007669"/>
    <property type="project" value="TreeGrafter"/>
</dbReference>
<dbReference type="PANTHER" id="PTHR19303">
    <property type="entry name" value="TRANSPOSON"/>
    <property type="match status" value="1"/>
</dbReference>
<evidence type="ECO:0000259" key="1">
    <source>
        <dbReference type="Pfam" id="PF03184"/>
    </source>
</evidence>
<dbReference type="OrthoDB" id="6425361at2759"/>
<keyword evidence="3" id="KW-1185">Reference proteome</keyword>
<protein>
    <recommendedName>
        <fullName evidence="1">DDE-1 domain-containing protein</fullName>
    </recommendedName>
</protein>
<dbReference type="GO" id="GO:0003677">
    <property type="term" value="F:DNA binding"/>
    <property type="evidence" value="ECO:0007669"/>
    <property type="project" value="TreeGrafter"/>
</dbReference>
<dbReference type="InterPro" id="IPR050863">
    <property type="entry name" value="CenT-Element_Derived"/>
</dbReference>
<dbReference type="Pfam" id="PF03184">
    <property type="entry name" value="DDE_1"/>
    <property type="match status" value="1"/>
</dbReference>
<feature type="domain" description="DDE-1" evidence="1">
    <location>
        <begin position="30"/>
        <end position="135"/>
    </location>
</feature>
<dbReference type="Proteomes" id="UP000499080">
    <property type="component" value="Unassembled WGS sequence"/>
</dbReference>
<dbReference type="EMBL" id="BGPR01013730">
    <property type="protein sequence ID" value="GBN61945.1"/>
    <property type="molecule type" value="Genomic_DNA"/>
</dbReference>
<dbReference type="PANTHER" id="PTHR19303:SF73">
    <property type="entry name" value="PROTEIN PDC2"/>
    <property type="match status" value="1"/>
</dbReference>
<comment type="caution">
    <text evidence="2">The sequence shown here is derived from an EMBL/GenBank/DDBJ whole genome shotgun (WGS) entry which is preliminary data.</text>
</comment>
<evidence type="ECO:0000313" key="2">
    <source>
        <dbReference type="EMBL" id="GBN61945.1"/>
    </source>
</evidence>
<reference evidence="2 3" key="1">
    <citation type="journal article" date="2019" name="Sci. Rep.">
        <title>Orb-weaving spider Araneus ventricosus genome elucidates the spidroin gene catalogue.</title>
        <authorList>
            <person name="Kono N."/>
            <person name="Nakamura H."/>
            <person name="Ohtoshi R."/>
            <person name="Moran D.A.P."/>
            <person name="Shinohara A."/>
            <person name="Yoshida Y."/>
            <person name="Fujiwara M."/>
            <person name="Mori M."/>
            <person name="Tomita M."/>
            <person name="Arakawa K."/>
        </authorList>
    </citation>
    <scope>NUCLEOTIDE SEQUENCE [LARGE SCALE GENOMIC DNA]</scope>
</reference>
<evidence type="ECO:0000313" key="3">
    <source>
        <dbReference type="Proteomes" id="UP000499080"/>
    </source>
</evidence>
<gene>
    <name evidence="2" type="ORF">AVEN_44435_1</name>
</gene>
<dbReference type="AlphaFoldDB" id="A0A4Y2QCL7"/>
<sequence length="135" mass="15677">MRLASFNASFRARPYFLRVKYVVFQKSGSLTLLLRCNVLGDFETPVLIGNAEKPRCFKNIDVPKLSVLWKSNKKAWMSTEIMRDWLVELDNKMKKKRKIILFMDSATSHPDDLKLKNINLVFLPPNTTSMLQPLD</sequence>
<proteinExistence type="predicted"/>
<accession>A0A4Y2QCL7</accession>
<name>A0A4Y2QCL7_ARAVE</name>
<organism evidence="2 3">
    <name type="scientific">Araneus ventricosus</name>
    <name type="common">Orbweaver spider</name>
    <name type="synonym">Epeira ventricosa</name>
    <dbReference type="NCBI Taxonomy" id="182803"/>
    <lineage>
        <taxon>Eukaryota</taxon>
        <taxon>Metazoa</taxon>
        <taxon>Ecdysozoa</taxon>
        <taxon>Arthropoda</taxon>
        <taxon>Chelicerata</taxon>
        <taxon>Arachnida</taxon>
        <taxon>Araneae</taxon>
        <taxon>Araneomorphae</taxon>
        <taxon>Entelegynae</taxon>
        <taxon>Araneoidea</taxon>
        <taxon>Araneidae</taxon>
        <taxon>Araneus</taxon>
    </lineage>
</organism>
<dbReference type="InterPro" id="IPR004875">
    <property type="entry name" value="DDE_SF_endonuclease_dom"/>
</dbReference>